<evidence type="ECO:0000256" key="4">
    <source>
        <dbReference type="ARBA" id="ARBA00012557"/>
    </source>
</evidence>
<dbReference type="GO" id="GO:0016263">
    <property type="term" value="F:glycoprotein-N-acetylgalactosamine 3-beta-galactosyltransferase activity"/>
    <property type="evidence" value="ECO:0007669"/>
    <property type="project" value="UniProtKB-EC"/>
</dbReference>
<dbReference type="EMBL" id="JAODUO010000248">
    <property type="protein sequence ID" value="KAK2184971.1"/>
    <property type="molecule type" value="Genomic_DNA"/>
</dbReference>
<keyword evidence="15" id="KW-1185">Reference proteome</keyword>
<evidence type="ECO:0000256" key="1">
    <source>
        <dbReference type="ARBA" id="ARBA00004606"/>
    </source>
</evidence>
<gene>
    <name evidence="14" type="ORF">NP493_242g03077</name>
</gene>
<dbReference type="GO" id="GO:0016020">
    <property type="term" value="C:membrane"/>
    <property type="evidence" value="ECO:0007669"/>
    <property type="project" value="UniProtKB-SubCell"/>
</dbReference>
<evidence type="ECO:0000256" key="11">
    <source>
        <dbReference type="ARBA" id="ARBA00023136"/>
    </source>
</evidence>
<evidence type="ECO:0000313" key="14">
    <source>
        <dbReference type="EMBL" id="KAK2184971.1"/>
    </source>
</evidence>
<evidence type="ECO:0000256" key="3">
    <source>
        <dbReference type="ARBA" id="ARBA00006462"/>
    </source>
</evidence>
<keyword evidence="5" id="KW-0328">Glycosyltransferase</keyword>
<keyword evidence="11 12" id="KW-0472">Membrane</keyword>
<evidence type="ECO:0000313" key="15">
    <source>
        <dbReference type="Proteomes" id="UP001209878"/>
    </source>
</evidence>
<keyword evidence="8" id="KW-0547">Nucleotide-binding</keyword>
<proteinExistence type="inferred from homology"/>
<evidence type="ECO:0000256" key="8">
    <source>
        <dbReference type="ARBA" id="ARBA00022741"/>
    </source>
</evidence>
<feature type="domain" description="Fringe-like glycosyltransferase" evidence="13">
    <location>
        <begin position="100"/>
        <end position="266"/>
    </location>
</feature>
<dbReference type="Proteomes" id="UP001209878">
    <property type="component" value="Unassembled WGS sequence"/>
</dbReference>
<evidence type="ECO:0000256" key="7">
    <source>
        <dbReference type="ARBA" id="ARBA00022692"/>
    </source>
</evidence>
<dbReference type="GO" id="GO:0000166">
    <property type="term" value="F:nucleotide binding"/>
    <property type="evidence" value="ECO:0007669"/>
    <property type="project" value="UniProtKB-KW"/>
</dbReference>
<keyword evidence="7 12" id="KW-0812">Transmembrane</keyword>
<evidence type="ECO:0000256" key="5">
    <source>
        <dbReference type="ARBA" id="ARBA00022676"/>
    </source>
</evidence>
<comment type="caution">
    <text evidence="14">The sequence shown here is derived from an EMBL/GenBank/DDBJ whole genome shotgun (WGS) entry which is preliminary data.</text>
</comment>
<evidence type="ECO:0000256" key="12">
    <source>
        <dbReference type="SAM" id="Phobius"/>
    </source>
</evidence>
<dbReference type="InterPro" id="IPR026050">
    <property type="entry name" value="C1GALT1/C1GALT1_chp1"/>
</dbReference>
<comment type="similarity">
    <text evidence="3">Belongs to the glycosyltransferase 31 family. Beta3-Gal-T subfamily.</text>
</comment>
<keyword evidence="10 12" id="KW-1133">Transmembrane helix</keyword>
<organism evidence="14 15">
    <name type="scientific">Ridgeia piscesae</name>
    <name type="common">Tubeworm</name>
    <dbReference type="NCBI Taxonomy" id="27915"/>
    <lineage>
        <taxon>Eukaryota</taxon>
        <taxon>Metazoa</taxon>
        <taxon>Spiralia</taxon>
        <taxon>Lophotrochozoa</taxon>
        <taxon>Annelida</taxon>
        <taxon>Polychaeta</taxon>
        <taxon>Sedentaria</taxon>
        <taxon>Canalipalpata</taxon>
        <taxon>Sabellida</taxon>
        <taxon>Siboglinidae</taxon>
        <taxon>Ridgeia</taxon>
    </lineage>
</organism>
<evidence type="ECO:0000256" key="6">
    <source>
        <dbReference type="ARBA" id="ARBA00022679"/>
    </source>
</evidence>
<name>A0AAD9UD69_RIDPI</name>
<accession>A0AAD9UD69</accession>
<dbReference type="EC" id="2.4.1.122" evidence="4"/>
<dbReference type="Gene3D" id="3.90.550.50">
    <property type="match status" value="1"/>
</dbReference>
<dbReference type="Pfam" id="PF02434">
    <property type="entry name" value="Fringe"/>
    <property type="match status" value="1"/>
</dbReference>
<evidence type="ECO:0000256" key="10">
    <source>
        <dbReference type="ARBA" id="ARBA00022989"/>
    </source>
</evidence>
<dbReference type="AlphaFoldDB" id="A0AAD9UD69"/>
<reference evidence="14" key="1">
    <citation type="journal article" date="2023" name="Mol. Biol. Evol.">
        <title>Third-Generation Sequencing Reveals the Adaptive Role of the Epigenome in Three Deep-Sea Polychaetes.</title>
        <authorList>
            <person name="Perez M."/>
            <person name="Aroh O."/>
            <person name="Sun Y."/>
            <person name="Lan Y."/>
            <person name="Juniper S.K."/>
            <person name="Young C.R."/>
            <person name="Angers B."/>
            <person name="Qian P.Y."/>
        </authorList>
    </citation>
    <scope>NUCLEOTIDE SEQUENCE</scope>
    <source>
        <strain evidence="14">R07B-5</strain>
    </source>
</reference>
<comment type="subcellular location">
    <subcellularLocation>
        <location evidence="1">Membrane</location>
        <topology evidence="1">Single-pass type II membrane protein</topology>
    </subcellularLocation>
</comment>
<evidence type="ECO:0000256" key="2">
    <source>
        <dbReference type="ARBA" id="ARBA00004922"/>
    </source>
</evidence>
<evidence type="ECO:0000256" key="9">
    <source>
        <dbReference type="ARBA" id="ARBA00022968"/>
    </source>
</evidence>
<keyword evidence="6" id="KW-0808">Transferase</keyword>
<comment type="pathway">
    <text evidence="2">Protein modification; protein glycosylation.</text>
</comment>
<evidence type="ECO:0000259" key="13">
    <source>
        <dbReference type="Pfam" id="PF02434"/>
    </source>
</evidence>
<feature type="transmembrane region" description="Helical" evidence="12">
    <location>
        <begin position="12"/>
        <end position="30"/>
    </location>
</feature>
<sequence>MTLLHRYKRIILLVISFGICLPIILTSFYVSDGIGVRVQVSWADNNTHANSIEQFIQKERGQNGTNGTNNAKTATPKTIHIKRTTPAPPDHRKIRVLCWIMTAPEYLWTRAIHVRNTWGHNCTTLLFASDYKDDNFTTINITVPHGRDYLPMKTYKTFKYIYDNHMNDTDWFFKADDDTYAYMDNLRRFLNRYDTNKPVYFGYQWIKYAKQGYPSGGAGYVLGKEAMRRLFSESGKEKCSFANGDEDVKMGVCMEKLGVKALMSHRLNPYGVKDTSKHINKGTLTLHYIKPKQMYELYAKGSPP</sequence>
<dbReference type="PANTHER" id="PTHR23033:SF14">
    <property type="entry name" value="GLYCOPROTEIN-N-ACETYLGALACTOSAMINE 3-BETA-GALACTOSYLTRANSFERASE 1-RELATED"/>
    <property type="match status" value="1"/>
</dbReference>
<protein>
    <recommendedName>
        <fullName evidence="4">N-acetylgalactosaminide beta-1,3-galactosyltransferase</fullName>
        <ecNumber evidence="4">2.4.1.122</ecNumber>
    </recommendedName>
</protein>
<keyword evidence="9" id="KW-0735">Signal-anchor</keyword>
<dbReference type="InterPro" id="IPR003378">
    <property type="entry name" value="Fringe-like_glycosylTrfase"/>
</dbReference>
<dbReference type="PANTHER" id="PTHR23033">
    <property type="entry name" value="BETA1,3-GALACTOSYLTRANSFERASE"/>
    <property type="match status" value="1"/>
</dbReference>